<gene>
    <name evidence="2" type="ORF">DFH94DRAFT_784394</name>
</gene>
<dbReference type="Proteomes" id="UP000759537">
    <property type="component" value="Unassembled WGS sequence"/>
</dbReference>
<reference evidence="2" key="2">
    <citation type="journal article" date="2020" name="Nat. Commun.">
        <title>Large-scale genome sequencing of mycorrhizal fungi provides insights into the early evolution of symbiotic traits.</title>
        <authorList>
            <person name="Miyauchi S."/>
            <person name="Kiss E."/>
            <person name="Kuo A."/>
            <person name="Drula E."/>
            <person name="Kohler A."/>
            <person name="Sanchez-Garcia M."/>
            <person name="Morin E."/>
            <person name="Andreopoulos B."/>
            <person name="Barry K.W."/>
            <person name="Bonito G."/>
            <person name="Buee M."/>
            <person name="Carver A."/>
            <person name="Chen C."/>
            <person name="Cichocki N."/>
            <person name="Clum A."/>
            <person name="Culley D."/>
            <person name="Crous P.W."/>
            <person name="Fauchery L."/>
            <person name="Girlanda M."/>
            <person name="Hayes R.D."/>
            <person name="Keri Z."/>
            <person name="LaButti K."/>
            <person name="Lipzen A."/>
            <person name="Lombard V."/>
            <person name="Magnuson J."/>
            <person name="Maillard F."/>
            <person name="Murat C."/>
            <person name="Nolan M."/>
            <person name="Ohm R.A."/>
            <person name="Pangilinan J."/>
            <person name="Pereira M.F."/>
            <person name="Perotto S."/>
            <person name="Peter M."/>
            <person name="Pfister S."/>
            <person name="Riley R."/>
            <person name="Sitrit Y."/>
            <person name="Stielow J.B."/>
            <person name="Szollosi G."/>
            <person name="Zifcakova L."/>
            <person name="Stursova M."/>
            <person name="Spatafora J.W."/>
            <person name="Tedersoo L."/>
            <person name="Vaario L.M."/>
            <person name="Yamada A."/>
            <person name="Yan M."/>
            <person name="Wang P."/>
            <person name="Xu J."/>
            <person name="Bruns T."/>
            <person name="Baldrian P."/>
            <person name="Vilgalys R."/>
            <person name="Dunand C."/>
            <person name="Henrissat B."/>
            <person name="Grigoriev I.V."/>
            <person name="Hibbett D."/>
            <person name="Nagy L.G."/>
            <person name="Martin F.M."/>
        </authorList>
    </citation>
    <scope>NUCLEOTIDE SEQUENCE</scope>
    <source>
        <strain evidence="2">Prilba</strain>
    </source>
</reference>
<dbReference type="OrthoDB" id="3256715at2759"/>
<name>A0A9P5JVU4_9AGAM</name>
<feature type="region of interest" description="Disordered" evidence="1">
    <location>
        <begin position="112"/>
        <end position="226"/>
    </location>
</feature>
<accession>A0A9P5JVU4</accession>
<reference evidence="2" key="1">
    <citation type="submission" date="2019-10" db="EMBL/GenBank/DDBJ databases">
        <authorList>
            <consortium name="DOE Joint Genome Institute"/>
            <person name="Kuo A."/>
            <person name="Miyauchi S."/>
            <person name="Kiss E."/>
            <person name="Drula E."/>
            <person name="Kohler A."/>
            <person name="Sanchez-Garcia M."/>
            <person name="Andreopoulos B."/>
            <person name="Barry K.W."/>
            <person name="Bonito G."/>
            <person name="Buee M."/>
            <person name="Carver A."/>
            <person name="Chen C."/>
            <person name="Cichocki N."/>
            <person name="Clum A."/>
            <person name="Culley D."/>
            <person name="Crous P.W."/>
            <person name="Fauchery L."/>
            <person name="Girlanda M."/>
            <person name="Hayes R."/>
            <person name="Keri Z."/>
            <person name="LaButti K."/>
            <person name="Lipzen A."/>
            <person name="Lombard V."/>
            <person name="Magnuson J."/>
            <person name="Maillard F."/>
            <person name="Morin E."/>
            <person name="Murat C."/>
            <person name="Nolan M."/>
            <person name="Ohm R."/>
            <person name="Pangilinan J."/>
            <person name="Pereira M."/>
            <person name="Perotto S."/>
            <person name="Peter M."/>
            <person name="Riley R."/>
            <person name="Sitrit Y."/>
            <person name="Stielow B."/>
            <person name="Szollosi G."/>
            <person name="Zifcakova L."/>
            <person name="Stursova M."/>
            <person name="Spatafora J.W."/>
            <person name="Tedersoo L."/>
            <person name="Vaario L.-M."/>
            <person name="Yamada A."/>
            <person name="Yan M."/>
            <person name="Wang P."/>
            <person name="Xu J."/>
            <person name="Bruns T."/>
            <person name="Baldrian P."/>
            <person name="Vilgalys R."/>
            <person name="Henrissat B."/>
            <person name="Grigoriev I.V."/>
            <person name="Hibbett D."/>
            <person name="Nagy L.G."/>
            <person name="Martin F.M."/>
        </authorList>
    </citation>
    <scope>NUCLEOTIDE SEQUENCE</scope>
    <source>
        <strain evidence="2">Prilba</strain>
    </source>
</reference>
<evidence type="ECO:0000256" key="1">
    <source>
        <dbReference type="SAM" id="MobiDB-lite"/>
    </source>
</evidence>
<protein>
    <submittedName>
        <fullName evidence="2">Uncharacterized protein</fullName>
    </submittedName>
</protein>
<evidence type="ECO:0000313" key="2">
    <source>
        <dbReference type="EMBL" id="KAF8464944.1"/>
    </source>
</evidence>
<dbReference type="AlphaFoldDB" id="A0A9P5JVU4"/>
<feature type="compositionally biased region" description="Basic residues" evidence="1">
    <location>
        <begin position="187"/>
        <end position="198"/>
    </location>
</feature>
<sequence length="226" mass="25474">MNHSDISDRSREQHEAYLSPVGVYKVTPITAALGPNSAPFHNHTHTAVLHICIDIMFELDIDWTTEEDRRRRRTKASTIHGWLRMWRGTFAGNERVRQQGRHEMKVARALRAHEGKKSQPAGGNGGPFSLFRLGSLSNRRNEQVAAPKPQRQMSSSSRHHRGGSQSHHTPRPMPTKRKSSSSSGANKGHHHTRHGHSHARPEATRHHSSHSAKSRTRPSRQGSGRR</sequence>
<feature type="compositionally biased region" description="Basic residues" evidence="1">
    <location>
        <begin position="157"/>
        <end position="179"/>
    </location>
</feature>
<feature type="compositionally biased region" description="Basic residues" evidence="1">
    <location>
        <begin position="206"/>
        <end position="226"/>
    </location>
</feature>
<keyword evidence="3" id="KW-1185">Reference proteome</keyword>
<organism evidence="2 3">
    <name type="scientific">Russula ochroleuca</name>
    <dbReference type="NCBI Taxonomy" id="152965"/>
    <lineage>
        <taxon>Eukaryota</taxon>
        <taxon>Fungi</taxon>
        <taxon>Dikarya</taxon>
        <taxon>Basidiomycota</taxon>
        <taxon>Agaricomycotina</taxon>
        <taxon>Agaricomycetes</taxon>
        <taxon>Russulales</taxon>
        <taxon>Russulaceae</taxon>
        <taxon>Russula</taxon>
    </lineage>
</organism>
<dbReference type="EMBL" id="WHVB01000051">
    <property type="protein sequence ID" value="KAF8464944.1"/>
    <property type="molecule type" value="Genomic_DNA"/>
</dbReference>
<proteinExistence type="predicted"/>
<evidence type="ECO:0000313" key="3">
    <source>
        <dbReference type="Proteomes" id="UP000759537"/>
    </source>
</evidence>
<comment type="caution">
    <text evidence="2">The sequence shown here is derived from an EMBL/GenBank/DDBJ whole genome shotgun (WGS) entry which is preliminary data.</text>
</comment>